<dbReference type="EMBL" id="JPOX01000024">
    <property type="protein sequence ID" value="KFX45163.1"/>
    <property type="molecule type" value="Genomic_DNA"/>
</dbReference>
<feature type="compositionally biased region" description="Basic and acidic residues" evidence="1">
    <location>
        <begin position="41"/>
        <end position="50"/>
    </location>
</feature>
<name>A0A093VEM1_TALMA</name>
<reference evidence="2" key="1">
    <citation type="journal article" date="2014" name="PLoS Genet.">
        <title>Signature Gene Expression Reveals Novel Clues to the Molecular Mechanisms of Dimorphic Transition in Penicillium marneffei.</title>
        <authorList>
            <person name="Yang E."/>
            <person name="Wang G."/>
            <person name="Cai J."/>
            <person name="Woo P.C."/>
            <person name="Lau S.K."/>
            <person name="Yuen K.-Y."/>
            <person name="Chow W.-N."/>
            <person name="Lin X."/>
        </authorList>
    </citation>
    <scope>NUCLEOTIDE SEQUENCE [LARGE SCALE GENOMIC DNA]</scope>
    <source>
        <strain evidence="2">PM1</strain>
    </source>
</reference>
<protein>
    <submittedName>
        <fullName evidence="2">Uncharacterized protein</fullName>
    </submittedName>
</protein>
<comment type="caution">
    <text evidence="2">The sequence shown here is derived from an EMBL/GenBank/DDBJ whole genome shotgun (WGS) entry which is preliminary data.</text>
</comment>
<feature type="region of interest" description="Disordered" evidence="1">
    <location>
        <begin position="526"/>
        <end position="575"/>
    </location>
</feature>
<organism evidence="2">
    <name type="scientific">Talaromyces marneffei PM1</name>
    <dbReference type="NCBI Taxonomy" id="1077442"/>
    <lineage>
        <taxon>Eukaryota</taxon>
        <taxon>Fungi</taxon>
        <taxon>Dikarya</taxon>
        <taxon>Ascomycota</taxon>
        <taxon>Pezizomycotina</taxon>
        <taxon>Eurotiomycetes</taxon>
        <taxon>Eurotiomycetidae</taxon>
        <taxon>Eurotiales</taxon>
        <taxon>Trichocomaceae</taxon>
        <taxon>Talaromyces</taxon>
        <taxon>Talaromyces sect. Talaromyces</taxon>
    </lineage>
</organism>
<feature type="compositionally biased region" description="Low complexity" evidence="1">
    <location>
        <begin position="377"/>
        <end position="406"/>
    </location>
</feature>
<dbReference type="AlphaFoldDB" id="A0A093VEM1"/>
<feature type="compositionally biased region" description="Basic residues" evidence="1">
    <location>
        <begin position="562"/>
        <end position="575"/>
    </location>
</feature>
<feature type="compositionally biased region" description="Polar residues" evidence="1">
    <location>
        <begin position="138"/>
        <end position="148"/>
    </location>
</feature>
<gene>
    <name evidence="2" type="ORF">GQ26_0240240</name>
</gene>
<evidence type="ECO:0000313" key="2">
    <source>
        <dbReference type="EMBL" id="KFX45161.1"/>
    </source>
</evidence>
<feature type="compositionally biased region" description="Low complexity" evidence="1">
    <location>
        <begin position="119"/>
        <end position="128"/>
    </location>
</feature>
<dbReference type="EMBL" id="JPOX01000024">
    <property type="protein sequence ID" value="KFX45161.1"/>
    <property type="molecule type" value="Genomic_DNA"/>
</dbReference>
<feature type="region of interest" description="Disordered" evidence="1">
    <location>
        <begin position="1"/>
        <end position="51"/>
    </location>
</feature>
<sequence length="575" mass="63393">MGHASSKEVRREPQTTRRLSKPPTNISSINTDQTKAGKLPRSPDHDRTQLLDESMFWKSPWTGDLLPKANPETDLTDRNRVRSFTSFASLQPESRGSLQGSKRWSSIDDFVLTKHDSSPPRSSSFISRRLSRRPSMVQRPNSQPQSEGVTVGETRREPVIHFGPSDIGSHDLHSSVEILTSEDRSPVEDSRILMGRRTSFRRPGVATRTPSWGLYCTPLSSIQQEDEKPSLPGISTSQSVYEQEEEDDYMPISRYHSRATSPVALDYSHLSGFKRGTLRIVNASVSPASTDRIRLLTTSSSHGKLPKPTLSQGDSAVFISDSAHQDDAVVIPEGAFYFEDSDASGGGHYLGTTEALTSEAIEYTRMEEIQSNTNADSGYSSVSSIHSGKSTGQSGSSPSSSPMSSPTRCEMGSPSNRKSYLVKSISSKPNDVILKNLVLPGSSQSSTYKKANNPEFKQLPYTISEQNRYYAQLSPLSIPAVPEAIGIYNKVSDDEISESEIDDDEQIQSPFSPILPKHAFAQVTKEQFEETTQSAIPSHTLPPTDKAQNYETPRGRAQSRSFGRKKLVKSRKVAV</sequence>
<feature type="compositionally biased region" description="Polar residues" evidence="1">
    <location>
        <begin position="22"/>
        <end position="34"/>
    </location>
</feature>
<accession>A0A093VEM1</accession>
<feature type="region of interest" description="Disordered" evidence="1">
    <location>
        <begin position="112"/>
        <end position="153"/>
    </location>
</feature>
<feature type="region of interest" description="Disordered" evidence="1">
    <location>
        <begin position="372"/>
        <end position="416"/>
    </location>
</feature>
<feature type="compositionally biased region" description="Basic and acidic residues" evidence="1">
    <location>
        <begin position="1"/>
        <end position="15"/>
    </location>
</feature>
<dbReference type="eggNOG" id="ENOG502SWU4">
    <property type="taxonomic scope" value="Eukaryota"/>
</dbReference>
<proteinExistence type="predicted"/>
<evidence type="ECO:0000256" key="1">
    <source>
        <dbReference type="SAM" id="MobiDB-lite"/>
    </source>
</evidence>